<sequence>MSKKIGILGGMGPMATVDLFAKIVKNTPAATDQEHIRIIIDNHPQIPSRVCAILEGTESPLPALVESARLLEAAGVDFIIMPCNTAHFWLEELQKAVKVPIYSMIDHAAAYIQQHYPHFSGRIMLLASTATVQTNLYQNAFHARGLELRVPEPPDQEIVARAIDEVKAGHIENNAYLKQINVILNRYVAGGILAFIGGCTEIPLLFPYLEGDFAKLDPTLMLALMAIERAREDC</sequence>
<dbReference type="SUPFAM" id="SSF53681">
    <property type="entry name" value="Aspartate/glutamate racemase"/>
    <property type="match status" value="2"/>
</dbReference>
<dbReference type="RefSeq" id="WP_152945266.1">
    <property type="nucleotide sequence ID" value="NZ_WHYR01000006.1"/>
</dbReference>
<dbReference type="InterPro" id="IPR018187">
    <property type="entry name" value="Asp/Glu_racemase_AS_1"/>
</dbReference>
<dbReference type="PANTHER" id="PTHR21198">
    <property type="entry name" value="GLUTAMATE RACEMASE"/>
    <property type="match status" value="1"/>
</dbReference>
<gene>
    <name evidence="3" type="ORF">GFC01_03500</name>
</gene>
<dbReference type="NCBIfam" id="TIGR00035">
    <property type="entry name" value="asp_race"/>
    <property type="match status" value="1"/>
</dbReference>
<dbReference type="OrthoDB" id="9803739at2"/>
<dbReference type="InterPro" id="IPR015942">
    <property type="entry name" value="Asp/Glu/hydantoin_racemase"/>
</dbReference>
<evidence type="ECO:0000256" key="2">
    <source>
        <dbReference type="ARBA" id="ARBA00023235"/>
    </source>
</evidence>
<accession>A0A6N7IMY4</accession>
<evidence type="ECO:0000313" key="3">
    <source>
        <dbReference type="EMBL" id="MQL51342.1"/>
    </source>
</evidence>
<keyword evidence="4" id="KW-1185">Reference proteome</keyword>
<comment type="caution">
    <text evidence="3">The sequence shown here is derived from an EMBL/GenBank/DDBJ whole genome shotgun (WGS) entry which is preliminary data.</text>
</comment>
<dbReference type="InterPro" id="IPR004380">
    <property type="entry name" value="Asp_race"/>
</dbReference>
<dbReference type="EC" id="5.1.1.-" evidence="3"/>
<dbReference type="AlphaFoldDB" id="A0A6N7IMY4"/>
<reference evidence="3 4" key="1">
    <citation type="submission" date="2019-10" db="EMBL/GenBank/DDBJ databases">
        <title>Comparative genomics of sulfur disproportionating microorganisms.</title>
        <authorList>
            <person name="Ward L.M."/>
            <person name="Bertran E."/>
            <person name="Johnston D."/>
        </authorList>
    </citation>
    <scope>NUCLEOTIDE SEQUENCE [LARGE SCALE GENOMIC DNA]</scope>
    <source>
        <strain evidence="3 4">DSM 14055</strain>
    </source>
</reference>
<organism evidence="3 4">
    <name type="scientific">Desulfofundulus thermobenzoicus</name>
    <dbReference type="NCBI Taxonomy" id="29376"/>
    <lineage>
        <taxon>Bacteria</taxon>
        <taxon>Bacillati</taxon>
        <taxon>Bacillota</taxon>
        <taxon>Clostridia</taxon>
        <taxon>Eubacteriales</taxon>
        <taxon>Peptococcaceae</taxon>
        <taxon>Desulfofundulus</taxon>
    </lineage>
</organism>
<dbReference type="Pfam" id="PF01177">
    <property type="entry name" value="Asp_Glu_race"/>
    <property type="match status" value="1"/>
</dbReference>
<dbReference type="PANTHER" id="PTHR21198:SF7">
    <property type="entry name" value="ASPARTATE-GLUTAMATE RACEMASE FAMILY"/>
    <property type="match status" value="1"/>
</dbReference>
<protein>
    <submittedName>
        <fullName evidence="3">Amino acid racemase</fullName>
        <ecNumber evidence="3">5.1.1.-</ecNumber>
    </submittedName>
</protein>
<dbReference type="Proteomes" id="UP000441717">
    <property type="component" value="Unassembled WGS sequence"/>
</dbReference>
<proteinExistence type="inferred from homology"/>
<evidence type="ECO:0000256" key="1">
    <source>
        <dbReference type="ARBA" id="ARBA00007847"/>
    </source>
</evidence>
<keyword evidence="2 3" id="KW-0413">Isomerase</keyword>
<dbReference type="PROSITE" id="PS00923">
    <property type="entry name" value="ASP_GLU_RACEMASE_1"/>
    <property type="match status" value="1"/>
</dbReference>
<name>A0A6N7IMY4_9FIRM</name>
<dbReference type="GO" id="GO:0047661">
    <property type="term" value="F:amino-acid racemase activity"/>
    <property type="evidence" value="ECO:0007669"/>
    <property type="project" value="InterPro"/>
</dbReference>
<dbReference type="Gene3D" id="3.40.50.1860">
    <property type="match status" value="2"/>
</dbReference>
<comment type="similarity">
    <text evidence="1">Belongs to the aspartate/glutamate racemases family.</text>
</comment>
<evidence type="ECO:0000313" key="4">
    <source>
        <dbReference type="Proteomes" id="UP000441717"/>
    </source>
</evidence>
<dbReference type="InterPro" id="IPR001920">
    <property type="entry name" value="Asp/Glu_race"/>
</dbReference>
<dbReference type="EMBL" id="WHYR01000006">
    <property type="protein sequence ID" value="MQL51342.1"/>
    <property type="molecule type" value="Genomic_DNA"/>
</dbReference>